<feature type="domain" description="EF-hand" evidence="12">
    <location>
        <begin position="84"/>
        <end position="119"/>
    </location>
</feature>
<dbReference type="SUPFAM" id="SSF47473">
    <property type="entry name" value="EF-hand"/>
    <property type="match status" value="1"/>
</dbReference>
<keyword evidence="9" id="KW-0804">Transcription</keyword>
<dbReference type="PRINTS" id="PR00367">
    <property type="entry name" value="ETHRSPELEMNT"/>
</dbReference>
<protein>
    <recommendedName>
        <fullName evidence="16">AP2/ERF domain-containing protein</fullName>
    </recommendedName>
</protein>
<dbReference type="EMBL" id="WJXA01000008">
    <property type="protein sequence ID" value="KAF7135218.1"/>
    <property type="molecule type" value="Genomic_DNA"/>
</dbReference>
<dbReference type="Pfam" id="PF00847">
    <property type="entry name" value="AP2"/>
    <property type="match status" value="1"/>
</dbReference>
<comment type="caution">
    <text evidence="14">The sequence shown here is derived from an EMBL/GenBank/DDBJ whole genome shotgun (WGS) entry which is preliminary data.</text>
</comment>
<keyword evidence="4" id="KW-0677">Repeat</keyword>
<dbReference type="GO" id="GO:0003677">
    <property type="term" value="F:DNA binding"/>
    <property type="evidence" value="ECO:0007669"/>
    <property type="project" value="UniProtKB-KW"/>
</dbReference>
<dbReference type="Gene3D" id="1.10.238.10">
    <property type="entry name" value="EF-hand"/>
    <property type="match status" value="2"/>
</dbReference>
<evidence type="ECO:0000313" key="14">
    <source>
        <dbReference type="EMBL" id="KAF7135218.1"/>
    </source>
</evidence>
<feature type="domain" description="AP2/ERF" evidence="13">
    <location>
        <begin position="296"/>
        <end position="353"/>
    </location>
</feature>
<evidence type="ECO:0008006" key="16">
    <source>
        <dbReference type="Google" id="ProtNLM"/>
    </source>
</evidence>
<keyword evidence="5" id="KW-0611">Plant defense</keyword>
<keyword evidence="3" id="KW-0488">Methylation</keyword>
<keyword evidence="6" id="KW-0106">Calcium</keyword>
<dbReference type="FunFam" id="1.10.238.10:FF:000256">
    <property type="entry name" value="probable calcium-binding protein CML20"/>
    <property type="match status" value="1"/>
</dbReference>
<dbReference type="OrthoDB" id="49610at2759"/>
<evidence type="ECO:0000256" key="3">
    <source>
        <dbReference type="ARBA" id="ARBA00022481"/>
    </source>
</evidence>
<dbReference type="GO" id="GO:0016460">
    <property type="term" value="C:myosin II complex"/>
    <property type="evidence" value="ECO:0007669"/>
    <property type="project" value="TreeGrafter"/>
</dbReference>
<comment type="similarity">
    <text evidence="2">Belongs to the calmodulin family.</text>
</comment>
<dbReference type="Gene3D" id="3.30.730.10">
    <property type="entry name" value="AP2/ERF domain"/>
    <property type="match status" value="1"/>
</dbReference>
<evidence type="ECO:0000256" key="8">
    <source>
        <dbReference type="ARBA" id="ARBA00023125"/>
    </source>
</evidence>
<keyword evidence="10" id="KW-0539">Nucleus</keyword>
<evidence type="ECO:0000256" key="6">
    <source>
        <dbReference type="ARBA" id="ARBA00022837"/>
    </source>
</evidence>
<feature type="domain" description="EF-hand" evidence="12">
    <location>
        <begin position="121"/>
        <end position="156"/>
    </location>
</feature>
<evidence type="ECO:0000256" key="2">
    <source>
        <dbReference type="ARBA" id="ARBA00009763"/>
    </source>
</evidence>
<keyword evidence="15" id="KW-1185">Reference proteome</keyword>
<gene>
    <name evidence="14" type="ORF">RHSIM_Rhsim08G0100800</name>
</gene>
<evidence type="ECO:0000256" key="9">
    <source>
        <dbReference type="ARBA" id="ARBA00023163"/>
    </source>
</evidence>
<evidence type="ECO:0000256" key="4">
    <source>
        <dbReference type="ARBA" id="ARBA00022737"/>
    </source>
</evidence>
<evidence type="ECO:0000256" key="10">
    <source>
        <dbReference type="ARBA" id="ARBA00023242"/>
    </source>
</evidence>
<dbReference type="GO" id="GO:0005634">
    <property type="term" value="C:nucleus"/>
    <property type="evidence" value="ECO:0007669"/>
    <property type="project" value="UniProtKB-SubCell"/>
</dbReference>
<evidence type="ECO:0000256" key="7">
    <source>
        <dbReference type="ARBA" id="ARBA00023015"/>
    </source>
</evidence>
<dbReference type="InterPro" id="IPR002048">
    <property type="entry name" value="EF_hand_dom"/>
</dbReference>
<keyword evidence="8" id="KW-0238">DNA-binding</keyword>
<comment type="subcellular location">
    <subcellularLocation>
        <location evidence="1">Nucleus</location>
    </subcellularLocation>
</comment>
<dbReference type="PANTHER" id="PTHR23048">
    <property type="entry name" value="MYOSIN LIGHT CHAIN 1, 3"/>
    <property type="match status" value="1"/>
</dbReference>
<evidence type="ECO:0000256" key="5">
    <source>
        <dbReference type="ARBA" id="ARBA00022821"/>
    </source>
</evidence>
<dbReference type="FunFam" id="1.10.238.10:FF:000278">
    <property type="entry name" value="probable calcium-binding protein CML13"/>
    <property type="match status" value="1"/>
</dbReference>
<dbReference type="CDD" id="cd00051">
    <property type="entry name" value="EFh"/>
    <property type="match status" value="2"/>
</dbReference>
<proteinExistence type="inferred from homology"/>
<evidence type="ECO:0000259" key="12">
    <source>
        <dbReference type="PROSITE" id="PS50222"/>
    </source>
</evidence>
<dbReference type="GO" id="GO:0003700">
    <property type="term" value="F:DNA-binding transcription factor activity"/>
    <property type="evidence" value="ECO:0007669"/>
    <property type="project" value="InterPro"/>
</dbReference>
<dbReference type="InterPro" id="IPR036955">
    <property type="entry name" value="AP2/ERF_dom_sf"/>
</dbReference>
<name>A0A834LG27_RHOSS</name>
<dbReference type="PROSITE" id="PS51032">
    <property type="entry name" value="AP2_ERF"/>
    <property type="match status" value="1"/>
</dbReference>
<feature type="compositionally biased region" description="Basic and acidic residues" evidence="11">
    <location>
        <begin position="171"/>
        <end position="189"/>
    </location>
</feature>
<dbReference type="InterPro" id="IPR018247">
    <property type="entry name" value="EF_Hand_1_Ca_BS"/>
</dbReference>
<dbReference type="PROSITE" id="PS50222">
    <property type="entry name" value="EF_HAND_2"/>
    <property type="match status" value="3"/>
</dbReference>
<keyword evidence="7" id="KW-0805">Transcription regulation</keyword>
<evidence type="ECO:0000256" key="11">
    <source>
        <dbReference type="SAM" id="MobiDB-lite"/>
    </source>
</evidence>
<dbReference type="InterPro" id="IPR001471">
    <property type="entry name" value="AP2/ERF_dom"/>
</dbReference>
<accession>A0A834LG27</accession>
<sequence length="366" mass="40674">MASLFNLNKLLEADACFKAIRTWLVASLYKGATRKDNPKGRHHGLTQQKRQEIKEAFELFDTDGSGTIDAKELNVAMRALGFEMTAEQIMQMIADVDKDGSGAIDFDEFVHMMTAKIGERDSKEELMKAFRIIDQDKNGKISAADIQRIAKELGESFTDKEIQEMIKEADLDPEMDKPVEEENQAERNDSAPSPLLLHLSPEKEFSIMVSVLKHVISGGNDGVSTTRGVTPYEPGSSGDHGTRTEQNCPNPIIPLLPDGDACRFCEIDGCLGCNFFAPTTTTGDEKGVKRRKVMFKYRGVRQRPWGKWAAEIRDPRRAAGVWLGTFETAEAAARAYDRAAVGFRGVKAKTNFPLSDYQLGNQNRST</sequence>
<dbReference type="InterPro" id="IPR050230">
    <property type="entry name" value="CALM/Myosin/TropC-like"/>
</dbReference>
<dbReference type="Pfam" id="PF13499">
    <property type="entry name" value="EF-hand_7"/>
    <property type="match status" value="2"/>
</dbReference>
<dbReference type="Proteomes" id="UP000626092">
    <property type="component" value="Unassembled WGS sequence"/>
</dbReference>
<feature type="domain" description="EF-hand" evidence="12">
    <location>
        <begin position="48"/>
        <end position="83"/>
    </location>
</feature>
<dbReference type="SUPFAM" id="SSF54171">
    <property type="entry name" value="DNA-binding domain"/>
    <property type="match status" value="1"/>
</dbReference>
<dbReference type="InterPro" id="IPR011992">
    <property type="entry name" value="EF-hand-dom_pair"/>
</dbReference>
<dbReference type="InterPro" id="IPR016177">
    <property type="entry name" value="DNA-bd_dom_sf"/>
</dbReference>
<evidence type="ECO:0000256" key="1">
    <source>
        <dbReference type="ARBA" id="ARBA00004123"/>
    </source>
</evidence>
<dbReference type="PROSITE" id="PS00018">
    <property type="entry name" value="EF_HAND_1"/>
    <property type="match status" value="3"/>
</dbReference>
<dbReference type="GO" id="GO:0005509">
    <property type="term" value="F:calcium ion binding"/>
    <property type="evidence" value="ECO:0007669"/>
    <property type="project" value="InterPro"/>
</dbReference>
<feature type="region of interest" description="Disordered" evidence="11">
    <location>
        <begin position="171"/>
        <end position="195"/>
    </location>
</feature>
<dbReference type="FunFam" id="3.30.730.10:FF:000001">
    <property type="entry name" value="Ethylene-responsive transcription factor 2"/>
    <property type="match status" value="1"/>
</dbReference>
<dbReference type="GO" id="GO:0006952">
    <property type="term" value="P:defense response"/>
    <property type="evidence" value="ECO:0007669"/>
    <property type="project" value="UniProtKB-KW"/>
</dbReference>
<dbReference type="AlphaFoldDB" id="A0A834LG27"/>
<organism evidence="14 15">
    <name type="scientific">Rhododendron simsii</name>
    <name type="common">Sims's rhododendron</name>
    <dbReference type="NCBI Taxonomy" id="118357"/>
    <lineage>
        <taxon>Eukaryota</taxon>
        <taxon>Viridiplantae</taxon>
        <taxon>Streptophyta</taxon>
        <taxon>Embryophyta</taxon>
        <taxon>Tracheophyta</taxon>
        <taxon>Spermatophyta</taxon>
        <taxon>Magnoliopsida</taxon>
        <taxon>eudicotyledons</taxon>
        <taxon>Gunneridae</taxon>
        <taxon>Pentapetalae</taxon>
        <taxon>asterids</taxon>
        <taxon>Ericales</taxon>
        <taxon>Ericaceae</taxon>
        <taxon>Ericoideae</taxon>
        <taxon>Rhodoreae</taxon>
        <taxon>Rhododendron</taxon>
    </lineage>
</organism>
<dbReference type="SMART" id="SM00380">
    <property type="entry name" value="AP2"/>
    <property type="match status" value="1"/>
</dbReference>
<evidence type="ECO:0000259" key="13">
    <source>
        <dbReference type="PROSITE" id="PS51032"/>
    </source>
</evidence>
<reference evidence="14" key="1">
    <citation type="submission" date="2019-11" db="EMBL/GenBank/DDBJ databases">
        <authorList>
            <person name="Liu Y."/>
            <person name="Hou J."/>
            <person name="Li T.-Q."/>
            <person name="Guan C.-H."/>
            <person name="Wu X."/>
            <person name="Wu H.-Z."/>
            <person name="Ling F."/>
            <person name="Zhang R."/>
            <person name="Shi X.-G."/>
            <person name="Ren J.-P."/>
            <person name="Chen E.-F."/>
            <person name="Sun J.-M."/>
        </authorList>
    </citation>
    <scope>NUCLEOTIDE SEQUENCE</scope>
    <source>
        <strain evidence="14">Adult_tree_wgs_1</strain>
        <tissue evidence="14">Leaves</tissue>
    </source>
</reference>
<dbReference type="SMART" id="SM00054">
    <property type="entry name" value="EFh"/>
    <property type="match status" value="3"/>
</dbReference>
<dbReference type="PANTHER" id="PTHR23048:SF59">
    <property type="entry name" value="EF-HAND SUPERFAMILY PROTEIN"/>
    <property type="match status" value="1"/>
</dbReference>
<evidence type="ECO:0000313" key="15">
    <source>
        <dbReference type="Proteomes" id="UP000626092"/>
    </source>
</evidence>
<dbReference type="CDD" id="cd00018">
    <property type="entry name" value="AP2"/>
    <property type="match status" value="1"/>
</dbReference>